<protein>
    <recommendedName>
        <fullName evidence="4">SnoaL-like domain-containing protein</fullName>
    </recommendedName>
</protein>
<evidence type="ECO:0008006" key="4">
    <source>
        <dbReference type="Google" id="ProtNLM"/>
    </source>
</evidence>
<dbReference type="PANTHER" id="PTHR34123">
    <property type="entry name" value="OS04G0578200 PROTEIN"/>
    <property type="match status" value="1"/>
</dbReference>
<evidence type="ECO:0000313" key="2">
    <source>
        <dbReference type="EMBL" id="OEU20493.1"/>
    </source>
</evidence>
<evidence type="ECO:0000313" key="3">
    <source>
        <dbReference type="Proteomes" id="UP000095751"/>
    </source>
</evidence>
<dbReference type="InParanoid" id="A0A1E7FRN8"/>
<feature type="region of interest" description="Disordered" evidence="1">
    <location>
        <begin position="21"/>
        <end position="48"/>
    </location>
</feature>
<proteinExistence type="predicted"/>
<accession>A0A1E7FRN8</accession>
<sequence>MNIATKSSWYVVEWFGNTFGSSSSTDTAENEQETSSSAATGALPPPSSLDETIQRINDDNDRSYFLSGIVDEQIYDKDCVFADPFVSFSGRDRFVENLQNLGSFITKYDARVIKYNSPVVYNDNSDNNSEQAKIPVVETKIMVKLELNLPWKPVLAWPWGVLYEIDPTTFLITRHEESWSIDPLEGVKQIFRKGRVKL</sequence>
<dbReference type="Proteomes" id="UP000095751">
    <property type="component" value="Unassembled WGS sequence"/>
</dbReference>
<gene>
    <name evidence="2" type="ORF">FRACYDRAFT_166971</name>
</gene>
<feature type="compositionally biased region" description="Polar residues" evidence="1">
    <location>
        <begin position="21"/>
        <end position="39"/>
    </location>
</feature>
<dbReference type="OrthoDB" id="348976at2759"/>
<name>A0A1E7FRN8_9STRA</name>
<evidence type="ECO:0000256" key="1">
    <source>
        <dbReference type="SAM" id="MobiDB-lite"/>
    </source>
</evidence>
<reference evidence="2 3" key="1">
    <citation type="submission" date="2016-09" db="EMBL/GenBank/DDBJ databases">
        <title>Extensive genetic diversity and differential bi-allelic expression allows diatom success in the polar Southern Ocean.</title>
        <authorList>
            <consortium name="DOE Joint Genome Institute"/>
            <person name="Mock T."/>
            <person name="Otillar R.P."/>
            <person name="Strauss J."/>
            <person name="Dupont C."/>
            <person name="Frickenhaus S."/>
            <person name="Maumus F."/>
            <person name="Mcmullan M."/>
            <person name="Sanges R."/>
            <person name="Schmutz J."/>
            <person name="Toseland A."/>
            <person name="Valas R."/>
            <person name="Veluchamy A."/>
            <person name="Ward B.J."/>
            <person name="Allen A."/>
            <person name="Barry K."/>
            <person name="Falciatore A."/>
            <person name="Ferrante M."/>
            <person name="Fortunato A.E."/>
            <person name="Gloeckner G."/>
            <person name="Gruber A."/>
            <person name="Hipkin R."/>
            <person name="Janech M."/>
            <person name="Kroth P."/>
            <person name="Leese F."/>
            <person name="Lindquist E."/>
            <person name="Lyon B.R."/>
            <person name="Martin J."/>
            <person name="Mayer C."/>
            <person name="Parker M."/>
            <person name="Quesneville H."/>
            <person name="Raymond J."/>
            <person name="Uhlig C."/>
            <person name="Valentin K.U."/>
            <person name="Worden A.Z."/>
            <person name="Armbrust E.V."/>
            <person name="Bowler C."/>
            <person name="Green B."/>
            <person name="Moulton V."/>
            <person name="Van Oosterhout C."/>
            <person name="Grigoriev I."/>
        </authorList>
    </citation>
    <scope>NUCLEOTIDE SEQUENCE [LARGE SCALE GENOMIC DNA]</scope>
    <source>
        <strain evidence="2 3">CCMP1102</strain>
    </source>
</reference>
<dbReference type="KEGG" id="fcy:FRACYDRAFT_166971"/>
<organism evidence="2 3">
    <name type="scientific">Fragilariopsis cylindrus CCMP1102</name>
    <dbReference type="NCBI Taxonomy" id="635003"/>
    <lineage>
        <taxon>Eukaryota</taxon>
        <taxon>Sar</taxon>
        <taxon>Stramenopiles</taxon>
        <taxon>Ochrophyta</taxon>
        <taxon>Bacillariophyta</taxon>
        <taxon>Bacillariophyceae</taxon>
        <taxon>Bacillariophycidae</taxon>
        <taxon>Bacillariales</taxon>
        <taxon>Bacillariaceae</taxon>
        <taxon>Fragilariopsis</taxon>
    </lineage>
</organism>
<keyword evidence="3" id="KW-1185">Reference proteome</keyword>
<dbReference type="PANTHER" id="PTHR34123:SF1">
    <property type="entry name" value="OS04G0578200 PROTEIN"/>
    <property type="match status" value="1"/>
</dbReference>
<dbReference type="AlphaFoldDB" id="A0A1E7FRN8"/>
<dbReference type="EMBL" id="KV784354">
    <property type="protein sequence ID" value="OEU20493.1"/>
    <property type="molecule type" value="Genomic_DNA"/>
</dbReference>